<accession>A0ABW9YQ93</accession>
<dbReference type="RefSeq" id="WP_160656982.1">
    <property type="nucleotide sequence ID" value="NZ_RSEJ01000031.1"/>
</dbReference>
<protein>
    <submittedName>
        <fullName evidence="1">Uncharacterized protein</fullName>
    </submittedName>
</protein>
<gene>
    <name evidence="1" type="ORF">EIZ48_23195</name>
</gene>
<name>A0ABW9YQ93_9GAMM</name>
<reference evidence="1 2" key="1">
    <citation type="journal article" date="2017" name="Int. J. Syst. Evol. Microbiol.">
        <title>Photobacterium alginatilyticum sp. nov., a marine bacterium isolated from bottom seawater.</title>
        <authorList>
            <person name="Wang X."/>
            <person name="Wang Y."/>
            <person name="Yang X."/>
            <person name="Sun H."/>
            <person name="Li B."/>
            <person name="Zhang X.H."/>
        </authorList>
    </citation>
    <scope>NUCLEOTIDE SEQUENCE [LARGE SCALE GENOMIC DNA]</scope>
    <source>
        <strain evidence="1 2">P03D4</strain>
    </source>
</reference>
<proteinExistence type="predicted"/>
<keyword evidence="2" id="KW-1185">Reference proteome</keyword>
<dbReference type="Proteomes" id="UP000738517">
    <property type="component" value="Unassembled WGS sequence"/>
</dbReference>
<dbReference type="EMBL" id="RSEJ01000031">
    <property type="protein sequence ID" value="NBI55428.1"/>
    <property type="molecule type" value="Genomic_DNA"/>
</dbReference>
<organism evidence="1 2">
    <name type="scientific">Photobacterium alginatilyticum</name>
    <dbReference type="NCBI Taxonomy" id="1775171"/>
    <lineage>
        <taxon>Bacteria</taxon>
        <taxon>Pseudomonadati</taxon>
        <taxon>Pseudomonadota</taxon>
        <taxon>Gammaproteobacteria</taxon>
        <taxon>Vibrionales</taxon>
        <taxon>Vibrionaceae</taxon>
        <taxon>Photobacterium</taxon>
    </lineage>
</organism>
<evidence type="ECO:0000313" key="1">
    <source>
        <dbReference type="EMBL" id="NBI55428.1"/>
    </source>
</evidence>
<comment type="caution">
    <text evidence="1">The sequence shown here is derived from an EMBL/GenBank/DDBJ whole genome shotgun (WGS) entry which is preliminary data.</text>
</comment>
<sequence>MSEFTFHIVEAVLDTSKHLISAVTSGFISSLNNFTELTEMPAQLEGYIKPLVISNNTGCQDHFNGKHSFERALFYTTNPITTTQSDYM</sequence>
<evidence type="ECO:0000313" key="2">
    <source>
        <dbReference type="Proteomes" id="UP000738517"/>
    </source>
</evidence>